<evidence type="ECO:0000313" key="3">
    <source>
        <dbReference type="Proteomes" id="UP001596074"/>
    </source>
</evidence>
<organism evidence="2 3">
    <name type="scientific">Actinomadura rugatobispora</name>
    <dbReference type="NCBI Taxonomy" id="1994"/>
    <lineage>
        <taxon>Bacteria</taxon>
        <taxon>Bacillati</taxon>
        <taxon>Actinomycetota</taxon>
        <taxon>Actinomycetes</taxon>
        <taxon>Streptosporangiales</taxon>
        <taxon>Thermomonosporaceae</taxon>
        <taxon>Actinomadura</taxon>
    </lineage>
</organism>
<comment type="caution">
    <text evidence="2">The sequence shown here is derived from an EMBL/GenBank/DDBJ whole genome shotgun (WGS) entry which is preliminary data.</text>
</comment>
<feature type="domain" description="Iminophenyl-pyruvate dimer synthase" evidence="1">
    <location>
        <begin position="15"/>
        <end position="225"/>
    </location>
</feature>
<dbReference type="InterPro" id="IPR026820">
    <property type="entry name" value="VioB/RebD_dom"/>
</dbReference>
<dbReference type="Gene3D" id="1.20.1260.10">
    <property type="match status" value="1"/>
</dbReference>
<dbReference type="InterPro" id="IPR012347">
    <property type="entry name" value="Ferritin-like"/>
</dbReference>
<dbReference type="Proteomes" id="UP001596074">
    <property type="component" value="Unassembled WGS sequence"/>
</dbReference>
<proteinExistence type="predicted"/>
<gene>
    <name evidence="2" type="ORF">ACFPZN_35515</name>
</gene>
<keyword evidence="3" id="KW-1185">Reference proteome</keyword>
<dbReference type="Pfam" id="PF12902">
    <property type="entry name" value="Ferritin-like"/>
    <property type="match status" value="1"/>
</dbReference>
<dbReference type="PANTHER" id="PTHR34400">
    <property type="match status" value="1"/>
</dbReference>
<name>A0ABW1A742_9ACTN</name>
<evidence type="ECO:0000313" key="2">
    <source>
        <dbReference type="EMBL" id="MFC5750956.1"/>
    </source>
</evidence>
<evidence type="ECO:0000259" key="1">
    <source>
        <dbReference type="Pfam" id="PF12902"/>
    </source>
</evidence>
<protein>
    <submittedName>
        <fullName evidence="2">Ferritin-like protein</fullName>
    </submittedName>
</protein>
<dbReference type="EMBL" id="JBHSON010000061">
    <property type="protein sequence ID" value="MFC5750956.1"/>
    <property type="molecule type" value="Genomic_DNA"/>
</dbReference>
<reference evidence="3" key="1">
    <citation type="journal article" date="2019" name="Int. J. Syst. Evol. Microbiol.">
        <title>The Global Catalogue of Microorganisms (GCM) 10K type strain sequencing project: providing services to taxonomists for standard genome sequencing and annotation.</title>
        <authorList>
            <consortium name="The Broad Institute Genomics Platform"/>
            <consortium name="The Broad Institute Genome Sequencing Center for Infectious Disease"/>
            <person name="Wu L."/>
            <person name="Ma J."/>
        </authorList>
    </citation>
    <scope>NUCLEOTIDE SEQUENCE [LARGE SCALE GENOMIC DNA]</scope>
    <source>
        <strain evidence="3">KCTC 42087</strain>
    </source>
</reference>
<accession>A0ABW1A742</accession>
<dbReference type="PANTHER" id="PTHR34400:SF4">
    <property type="entry name" value="MEMBRANE PROTEIN"/>
    <property type="match status" value="1"/>
</dbReference>
<sequence>MPVEGRDITWLRNSLQTAVAVELATIPPYLYGLWSIKDSASEVARYIRRIVLQEMLHMGLACNLLAAAGGRPQVMSAAQSYPAHLPGGIRGELTVYLDGLAAGVNDEQDVVRRVFMEIEMPEHPVAFAPGGEAEQFATIGLFYQAIKDCFHACAGQVPFGGVQMTYWIGSDEMFQIGDMGDVDRAIDIIIHQGEGKPGTPVQDLADAPATVSPAVLAHYYRYKEIWCGRSLRYDESAREWKFDGDPVPRPAVHPLEKMGPGGWPDVPPGLRQKLDDWNAKYKNVLETLEKAWRPPGDSGALDESVGHMFELTGKAEDLIAYQLEQHNPKIYGPEFKPPATTGP</sequence>